<evidence type="ECO:0000313" key="2">
    <source>
        <dbReference type="Proteomes" id="UP000805193"/>
    </source>
</evidence>
<gene>
    <name evidence="1" type="ORF">HPB47_005155</name>
</gene>
<reference evidence="1 2" key="1">
    <citation type="journal article" date="2020" name="Cell">
        <title>Large-Scale Comparative Analyses of Tick Genomes Elucidate Their Genetic Diversity and Vector Capacities.</title>
        <authorList>
            <consortium name="Tick Genome and Microbiome Consortium (TIGMIC)"/>
            <person name="Jia N."/>
            <person name="Wang J."/>
            <person name="Shi W."/>
            <person name="Du L."/>
            <person name="Sun Y."/>
            <person name="Zhan W."/>
            <person name="Jiang J.F."/>
            <person name="Wang Q."/>
            <person name="Zhang B."/>
            <person name="Ji P."/>
            <person name="Bell-Sakyi L."/>
            <person name="Cui X.M."/>
            <person name="Yuan T.T."/>
            <person name="Jiang B.G."/>
            <person name="Yang W.F."/>
            <person name="Lam T.T."/>
            <person name="Chang Q.C."/>
            <person name="Ding S.J."/>
            <person name="Wang X.J."/>
            <person name="Zhu J.G."/>
            <person name="Ruan X.D."/>
            <person name="Zhao L."/>
            <person name="Wei J.T."/>
            <person name="Ye R.Z."/>
            <person name="Que T.C."/>
            <person name="Du C.H."/>
            <person name="Zhou Y.H."/>
            <person name="Cheng J.X."/>
            <person name="Dai P.F."/>
            <person name="Guo W.B."/>
            <person name="Han X.H."/>
            <person name="Huang E.J."/>
            <person name="Li L.F."/>
            <person name="Wei W."/>
            <person name="Gao Y.C."/>
            <person name="Liu J.Z."/>
            <person name="Shao H.Z."/>
            <person name="Wang X."/>
            <person name="Wang C.C."/>
            <person name="Yang T.C."/>
            <person name="Huo Q.B."/>
            <person name="Li W."/>
            <person name="Chen H.Y."/>
            <person name="Chen S.E."/>
            <person name="Zhou L.G."/>
            <person name="Ni X.B."/>
            <person name="Tian J.H."/>
            <person name="Sheng Y."/>
            <person name="Liu T."/>
            <person name="Pan Y.S."/>
            <person name="Xia L.Y."/>
            <person name="Li J."/>
            <person name="Zhao F."/>
            <person name="Cao W.C."/>
        </authorList>
    </citation>
    <scope>NUCLEOTIDE SEQUENCE [LARGE SCALE GENOMIC DNA]</scope>
    <source>
        <strain evidence="1">Iper-2018</strain>
    </source>
</reference>
<evidence type="ECO:0000313" key="1">
    <source>
        <dbReference type="EMBL" id="KAG0418060.1"/>
    </source>
</evidence>
<organism evidence="1 2">
    <name type="scientific">Ixodes persulcatus</name>
    <name type="common">Taiga tick</name>
    <dbReference type="NCBI Taxonomy" id="34615"/>
    <lineage>
        <taxon>Eukaryota</taxon>
        <taxon>Metazoa</taxon>
        <taxon>Ecdysozoa</taxon>
        <taxon>Arthropoda</taxon>
        <taxon>Chelicerata</taxon>
        <taxon>Arachnida</taxon>
        <taxon>Acari</taxon>
        <taxon>Parasitiformes</taxon>
        <taxon>Ixodida</taxon>
        <taxon>Ixodoidea</taxon>
        <taxon>Ixodidae</taxon>
        <taxon>Ixodinae</taxon>
        <taxon>Ixodes</taxon>
    </lineage>
</organism>
<protein>
    <submittedName>
        <fullName evidence="1">Uncharacterized protein</fullName>
    </submittedName>
</protein>
<comment type="caution">
    <text evidence="1">The sequence shown here is derived from an EMBL/GenBank/DDBJ whole genome shotgun (WGS) entry which is preliminary data.</text>
</comment>
<name>A0AC60PF01_IXOPE</name>
<sequence length="228" mass="25869">MAASERTVDFRVVCTGDMPPNCESPDMLHALFVQCIESYVAQSGSDTDWALIARATAAMILRSRRRRHCREWIRLLLRSRETFGEFHHLVRDMRLDNGSDVFQYFRMTRQRACGFFSKADDQGTLMIDKIVDDVPIQASKENLEAIVWACVSLHNYLRTCDESEQGERRYCPAGYADQEGTLGDVVPGQWRAEVNDGGALVDVGRTSSNMYNDDAKKRCPKIDEASTK</sequence>
<keyword evidence="2" id="KW-1185">Reference proteome</keyword>
<dbReference type="Proteomes" id="UP000805193">
    <property type="component" value="Unassembled WGS sequence"/>
</dbReference>
<dbReference type="EMBL" id="JABSTQ010010771">
    <property type="protein sequence ID" value="KAG0418060.1"/>
    <property type="molecule type" value="Genomic_DNA"/>
</dbReference>
<accession>A0AC60PF01</accession>
<proteinExistence type="predicted"/>